<organism evidence="1 2">
    <name type="scientific">Choristoneura fumiferana</name>
    <name type="common">Spruce budworm moth</name>
    <name type="synonym">Archips fumiferana</name>
    <dbReference type="NCBI Taxonomy" id="7141"/>
    <lineage>
        <taxon>Eukaryota</taxon>
        <taxon>Metazoa</taxon>
        <taxon>Ecdysozoa</taxon>
        <taxon>Arthropoda</taxon>
        <taxon>Hexapoda</taxon>
        <taxon>Insecta</taxon>
        <taxon>Pterygota</taxon>
        <taxon>Neoptera</taxon>
        <taxon>Endopterygota</taxon>
        <taxon>Lepidoptera</taxon>
        <taxon>Glossata</taxon>
        <taxon>Ditrysia</taxon>
        <taxon>Tortricoidea</taxon>
        <taxon>Tortricidae</taxon>
        <taxon>Tortricinae</taxon>
        <taxon>Choristoneura</taxon>
    </lineage>
</organism>
<accession>A0ACC0KD73</accession>
<evidence type="ECO:0000313" key="2">
    <source>
        <dbReference type="Proteomes" id="UP001064048"/>
    </source>
</evidence>
<evidence type="ECO:0000313" key="1">
    <source>
        <dbReference type="EMBL" id="KAI8434398.1"/>
    </source>
</evidence>
<name>A0ACC0KD73_CHOFU</name>
<proteinExistence type="predicted"/>
<sequence length="96" mass="10444">MAVALSPDQEAVVGPCVRLARIATTILLANPVVKQQCLHCRVSAWRVRAVTERPDARVRSPDGVLVVPEIDTVSIWGPPTLSSSLREGVDTTHIYM</sequence>
<comment type="caution">
    <text evidence="1">The sequence shown here is derived from an EMBL/GenBank/DDBJ whole genome shotgun (WGS) entry which is preliminary data.</text>
</comment>
<dbReference type="EMBL" id="CM046121">
    <property type="protein sequence ID" value="KAI8434398.1"/>
    <property type="molecule type" value="Genomic_DNA"/>
</dbReference>
<keyword evidence="2" id="KW-1185">Reference proteome</keyword>
<dbReference type="Proteomes" id="UP001064048">
    <property type="component" value="Chromosome 21"/>
</dbReference>
<reference evidence="1 2" key="1">
    <citation type="journal article" date="2022" name="Genome Biol. Evol.">
        <title>The Spruce Budworm Genome: Reconstructing the Evolutionary History of Antifreeze Proteins.</title>
        <authorList>
            <person name="Beliveau C."/>
            <person name="Gagne P."/>
            <person name="Picq S."/>
            <person name="Vernygora O."/>
            <person name="Keeling C.I."/>
            <person name="Pinkney K."/>
            <person name="Doucet D."/>
            <person name="Wen F."/>
            <person name="Johnston J.S."/>
            <person name="Maaroufi H."/>
            <person name="Boyle B."/>
            <person name="Laroche J."/>
            <person name="Dewar K."/>
            <person name="Juretic N."/>
            <person name="Blackburn G."/>
            <person name="Nisole A."/>
            <person name="Brunet B."/>
            <person name="Brandao M."/>
            <person name="Lumley L."/>
            <person name="Duan J."/>
            <person name="Quan G."/>
            <person name="Lucarotti C.J."/>
            <person name="Roe A.D."/>
            <person name="Sperling F.A.H."/>
            <person name="Levesque R.C."/>
            <person name="Cusson M."/>
        </authorList>
    </citation>
    <scope>NUCLEOTIDE SEQUENCE [LARGE SCALE GENOMIC DNA]</scope>
    <source>
        <strain evidence="1">Glfc:IPQL:Cfum</strain>
    </source>
</reference>
<gene>
    <name evidence="1" type="ORF">MSG28_012436</name>
</gene>
<protein>
    <submittedName>
        <fullName evidence="1">Uncharacterized protein</fullName>
    </submittedName>
</protein>